<keyword evidence="1" id="KW-1133">Transmembrane helix</keyword>
<evidence type="ECO:0000256" key="1">
    <source>
        <dbReference type="SAM" id="Phobius"/>
    </source>
</evidence>
<gene>
    <name evidence="2" type="ORF">QTP81_13645</name>
</gene>
<feature type="transmembrane region" description="Helical" evidence="1">
    <location>
        <begin position="12"/>
        <end position="30"/>
    </location>
</feature>
<keyword evidence="1" id="KW-0812">Transmembrane</keyword>
<protein>
    <submittedName>
        <fullName evidence="2">Uncharacterized protein</fullName>
    </submittedName>
</protein>
<evidence type="ECO:0000313" key="3">
    <source>
        <dbReference type="Proteomes" id="UP001234343"/>
    </source>
</evidence>
<comment type="caution">
    <text evidence="2">The sequence shown here is derived from an EMBL/GenBank/DDBJ whole genome shotgun (WGS) entry which is preliminary data.</text>
</comment>
<sequence>MNTVNFLYKSPFTWALLLALILFYVADVLGPTQDESAKRLLEYEEIMLTAGENPKIRSYIEAQHETLTHKIEVIKVLTDFQKYLSGFFSIAFTFLLFSSYIRQRREQRNEQQ</sequence>
<accession>A0ABT7SZM6</accession>
<keyword evidence="1" id="KW-0472">Membrane</keyword>
<dbReference type="RefSeq" id="WP_289366281.1">
    <property type="nucleotide sequence ID" value="NZ_JAUCBP010000012.1"/>
</dbReference>
<dbReference type="Proteomes" id="UP001234343">
    <property type="component" value="Unassembled WGS sequence"/>
</dbReference>
<keyword evidence="3" id="KW-1185">Reference proteome</keyword>
<organism evidence="2 3">
    <name type="scientific">Alteromonas arenosi</name>
    <dbReference type="NCBI Taxonomy" id="3055817"/>
    <lineage>
        <taxon>Bacteria</taxon>
        <taxon>Pseudomonadati</taxon>
        <taxon>Pseudomonadota</taxon>
        <taxon>Gammaproteobacteria</taxon>
        <taxon>Alteromonadales</taxon>
        <taxon>Alteromonadaceae</taxon>
        <taxon>Alteromonas/Salinimonas group</taxon>
        <taxon>Alteromonas</taxon>
    </lineage>
</organism>
<dbReference type="EMBL" id="JAUCBP010000012">
    <property type="protein sequence ID" value="MDM7861639.1"/>
    <property type="molecule type" value="Genomic_DNA"/>
</dbReference>
<proteinExistence type="predicted"/>
<evidence type="ECO:0000313" key="2">
    <source>
        <dbReference type="EMBL" id="MDM7861639.1"/>
    </source>
</evidence>
<feature type="transmembrane region" description="Helical" evidence="1">
    <location>
        <begin position="83"/>
        <end position="101"/>
    </location>
</feature>
<reference evidence="2 3" key="1">
    <citation type="submission" date="2023-06" db="EMBL/GenBank/DDBJ databases">
        <title>Alteromonas sp. ASW11-36 isolated from intertidal sand.</title>
        <authorList>
            <person name="Li Y."/>
        </authorList>
    </citation>
    <scope>NUCLEOTIDE SEQUENCE [LARGE SCALE GENOMIC DNA]</scope>
    <source>
        <strain evidence="2 3">ASW11-36</strain>
    </source>
</reference>
<name>A0ABT7SZM6_9ALTE</name>